<feature type="region of interest" description="Disordered" evidence="1">
    <location>
        <begin position="1"/>
        <end position="98"/>
    </location>
</feature>
<keyword evidence="3" id="KW-1185">Reference proteome</keyword>
<sequence>MTEPPAACTTPRRSAVESLKAVERMETATSTTAPTRIPPPRSTSTRKAKSADRGAEPQLLLLRSGTPSGAGRSPPLNATPPPDAPTQSCTQLADQTGP</sequence>
<feature type="compositionally biased region" description="Polar residues" evidence="1">
    <location>
        <begin position="87"/>
        <end position="98"/>
    </location>
</feature>
<protein>
    <submittedName>
        <fullName evidence="2">Uncharacterized protein</fullName>
    </submittedName>
</protein>
<dbReference type="AlphaFoldDB" id="A0A8C5SWC0"/>
<reference evidence="2" key="2">
    <citation type="submission" date="2025-09" db="UniProtKB">
        <authorList>
            <consortium name="Ensembl"/>
        </authorList>
    </citation>
    <scope>IDENTIFICATION</scope>
</reference>
<organism evidence="2 3">
    <name type="scientific">Laticauda laticaudata</name>
    <name type="common">Blue-ringed sea krait</name>
    <name type="synonym">Blue-lipped sea krait</name>
    <dbReference type="NCBI Taxonomy" id="8630"/>
    <lineage>
        <taxon>Eukaryota</taxon>
        <taxon>Metazoa</taxon>
        <taxon>Chordata</taxon>
        <taxon>Craniata</taxon>
        <taxon>Vertebrata</taxon>
        <taxon>Euteleostomi</taxon>
        <taxon>Lepidosauria</taxon>
        <taxon>Squamata</taxon>
        <taxon>Bifurcata</taxon>
        <taxon>Unidentata</taxon>
        <taxon>Episquamata</taxon>
        <taxon>Toxicofera</taxon>
        <taxon>Serpentes</taxon>
        <taxon>Colubroidea</taxon>
        <taxon>Elapidae</taxon>
        <taxon>Laticaudinae</taxon>
        <taxon>Laticauda</taxon>
    </lineage>
</organism>
<proteinExistence type="predicted"/>
<evidence type="ECO:0000313" key="3">
    <source>
        <dbReference type="Proteomes" id="UP000694406"/>
    </source>
</evidence>
<dbReference type="Proteomes" id="UP000694406">
    <property type="component" value="Unplaced"/>
</dbReference>
<accession>A0A8C5SWC0</accession>
<dbReference type="Ensembl" id="ENSLLTT00000022438.1">
    <property type="protein sequence ID" value="ENSLLTP00000021637.1"/>
    <property type="gene ID" value="ENSLLTG00000016131.1"/>
</dbReference>
<name>A0A8C5SWC0_LATLA</name>
<evidence type="ECO:0000313" key="2">
    <source>
        <dbReference type="Ensembl" id="ENSLLTP00000021637.1"/>
    </source>
</evidence>
<reference evidence="2" key="1">
    <citation type="submission" date="2025-08" db="UniProtKB">
        <authorList>
            <consortium name="Ensembl"/>
        </authorList>
    </citation>
    <scope>IDENTIFICATION</scope>
</reference>
<evidence type="ECO:0000256" key="1">
    <source>
        <dbReference type="SAM" id="MobiDB-lite"/>
    </source>
</evidence>